<evidence type="ECO:0000256" key="1">
    <source>
        <dbReference type="SAM" id="Phobius"/>
    </source>
</evidence>
<gene>
    <name evidence="2" type="ORF">MMF97_06915</name>
</gene>
<evidence type="ECO:0000313" key="2">
    <source>
        <dbReference type="EMBL" id="MCJ0742434.1"/>
    </source>
</evidence>
<proteinExistence type="predicted"/>
<evidence type="ECO:0008006" key="4">
    <source>
        <dbReference type="Google" id="ProtNLM"/>
    </source>
</evidence>
<keyword evidence="1" id="KW-1133">Transmembrane helix</keyword>
<accession>A0ABS9ZVV2</accession>
<feature type="transmembrane region" description="Helical" evidence="1">
    <location>
        <begin position="187"/>
        <end position="205"/>
    </location>
</feature>
<reference evidence="2" key="1">
    <citation type="submission" date="2022-03" db="EMBL/GenBank/DDBJ databases">
        <authorList>
            <person name="Woo C.Y."/>
        </authorList>
    </citation>
    <scope>NUCLEOTIDE SEQUENCE</scope>
    <source>
        <strain evidence="2">CYS-01</strain>
    </source>
</reference>
<feature type="transmembrane region" description="Helical" evidence="1">
    <location>
        <begin position="114"/>
        <end position="131"/>
    </location>
</feature>
<protein>
    <recommendedName>
        <fullName evidence="4">Oligosaccharide repeat unit polymerase</fullName>
    </recommendedName>
</protein>
<feature type="transmembrane region" description="Helical" evidence="1">
    <location>
        <begin position="322"/>
        <end position="345"/>
    </location>
</feature>
<sequence length="418" mass="48552">MRPIFLLQLIFAGFMCCTSIFYFLDHLGYEYFVKVNPGNFVSNEQTYLIAKCQRICLLAHIGLVWGMLYYSSLKKTKIKYIFQQKQSDLYWLRIALFFYITAIGFQFLPGLLQFSIYFNNMAIFSASLLLLKGLRTKKTLWIVYGTTMFGLNFINATLTGFKEHIIVNVIILFALLFPYYKRAITLVSIPTIYVLLYILPTYASIVRQSWSGEKTAVEARSEALETIFQEDNEEIIDNTNWGFLTNRFSEIGMFTQYVDYVPAHHDFYKTEIIHNALIALIPRQFYPNKPITEQVAMERVYDAGVISRLSSVSAKTRPVVDAYLSFGYVGTFVFLFLFGCCVQFFNDTAERWFGGYEFGCIVMFNGCFQGLWRGNNLEFMLNNMLYGFITMIIVFRVLLWAGYVTKKSNLYNQTSESY</sequence>
<feature type="transmembrane region" description="Helical" evidence="1">
    <location>
        <begin position="164"/>
        <end position="180"/>
    </location>
</feature>
<dbReference type="NCBIfam" id="NF046084">
    <property type="entry name" value="XrtY_assoc_Wzy"/>
    <property type="match status" value="1"/>
</dbReference>
<feature type="transmembrane region" description="Helical" evidence="1">
    <location>
        <begin position="352"/>
        <end position="372"/>
    </location>
</feature>
<name>A0ABS9ZVV2_9SPHI</name>
<keyword evidence="1" id="KW-0812">Transmembrane</keyword>
<dbReference type="Proteomes" id="UP001165460">
    <property type="component" value="Unassembled WGS sequence"/>
</dbReference>
<keyword evidence="1" id="KW-0472">Membrane</keyword>
<dbReference type="EMBL" id="JALGBH010000001">
    <property type="protein sequence ID" value="MCJ0742434.1"/>
    <property type="molecule type" value="Genomic_DNA"/>
</dbReference>
<evidence type="ECO:0000313" key="3">
    <source>
        <dbReference type="Proteomes" id="UP001165460"/>
    </source>
</evidence>
<feature type="transmembrane region" description="Helical" evidence="1">
    <location>
        <begin position="384"/>
        <end position="404"/>
    </location>
</feature>
<feature type="transmembrane region" description="Helical" evidence="1">
    <location>
        <begin position="140"/>
        <end position="158"/>
    </location>
</feature>
<keyword evidence="3" id="KW-1185">Reference proteome</keyword>
<organism evidence="2 3">
    <name type="scientific">Pedobacter montanisoli</name>
    <dbReference type="NCBI Taxonomy" id="2923277"/>
    <lineage>
        <taxon>Bacteria</taxon>
        <taxon>Pseudomonadati</taxon>
        <taxon>Bacteroidota</taxon>
        <taxon>Sphingobacteriia</taxon>
        <taxon>Sphingobacteriales</taxon>
        <taxon>Sphingobacteriaceae</taxon>
        <taxon>Pedobacter</taxon>
    </lineage>
</organism>
<feature type="transmembrane region" description="Helical" evidence="1">
    <location>
        <begin position="5"/>
        <end position="24"/>
    </location>
</feature>
<comment type="caution">
    <text evidence="2">The sequence shown here is derived from an EMBL/GenBank/DDBJ whole genome shotgun (WGS) entry which is preliminary data.</text>
</comment>
<feature type="transmembrane region" description="Helical" evidence="1">
    <location>
        <begin position="48"/>
        <end position="70"/>
    </location>
</feature>
<feature type="transmembrane region" description="Helical" evidence="1">
    <location>
        <begin position="90"/>
        <end position="108"/>
    </location>
</feature>